<dbReference type="InterPro" id="IPR002871">
    <property type="entry name" value="NIF_FeS_clus_asmbl_NifU_N"/>
</dbReference>
<evidence type="ECO:0000313" key="3">
    <source>
        <dbReference type="Proteomes" id="UP001156196"/>
    </source>
</evidence>
<dbReference type="CDD" id="cd06664">
    <property type="entry name" value="IscU_like"/>
    <property type="match status" value="1"/>
</dbReference>
<accession>A0AAX3EAV0</accession>
<proteinExistence type="predicted"/>
<organism evidence="2 3">
    <name type="scientific">Methanoculleus submarinus</name>
    <dbReference type="NCBI Taxonomy" id="204050"/>
    <lineage>
        <taxon>Archaea</taxon>
        <taxon>Methanobacteriati</taxon>
        <taxon>Methanobacteriota</taxon>
        <taxon>Stenosarchaea group</taxon>
        <taxon>Methanomicrobia</taxon>
        <taxon>Methanomicrobiales</taxon>
        <taxon>Methanomicrobiaceae</taxon>
        <taxon>Methanoculleus</taxon>
    </lineage>
</organism>
<dbReference type="KEGG" id="msum:OH143_03820"/>
<dbReference type="GO" id="GO:0016226">
    <property type="term" value="P:iron-sulfur cluster assembly"/>
    <property type="evidence" value="ECO:0007669"/>
    <property type="project" value="InterPro"/>
</dbReference>
<sequence length="147" mass="15524">MYTEKVIEEFTNPENVGELADADAVGEAGSPTCGDIMKIYLKVEGDRIVDARFQTFGCAAAIASSSMATRMILGMTIAEAWNLSNTDVVDALGGLPEPKVHCSLLARDAIRAAIDDFRTRRGLEPLERGSGCCCSGEGGCDSCPGND</sequence>
<dbReference type="EMBL" id="CP109831">
    <property type="protein sequence ID" value="UYU19227.1"/>
    <property type="molecule type" value="Genomic_DNA"/>
</dbReference>
<dbReference type="GO" id="GO:0051536">
    <property type="term" value="F:iron-sulfur cluster binding"/>
    <property type="evidence" value="ECO:0007669"/>
    <property type="project" value="InterPro"/>
</dbReference>
<dbReference type="Proteomes" id="UP001156196">
    <property type="component" value="Chromosome"/>
</dbReference>
<dbReference type="PANTHER" id="PTHR10093">
    <property type="entry name" value="IRON-SULFUR CLUSTER ASSEMBLY ENZYME NIFU HOMOLOG"/>
    <property type="match status" value="1"/>
</dbReference>
<evidence type="ECO:0000259" key="1">
    <source>
        <dbReference type="Pfam" id="PF01592"/>
    </source>
</evidence>
<name>A0AAX3EAV0_9EURY</name>
<protein>
    <submittedName>
        <fullName evidence="2">Iron-sulfur cluster scaffold-like protein</fullName>
    </submittedName>
</protein>
<dbReference type="SUPFAM" id="SSF82649">
    <property type="entry name" value="SufE/NifU"/>
    <property type="match status" value="1"/>
</dbReference>
<dbReference type="GeneID" id="4846723"/>
<gene>
    <name evidence="2" type="ORF">OH143_03820</name>
</gene>
<dbReference type="RefSeq" id="WP_011844748.1">
    <property type="nucleotide sequence ID" value="NZ_CP109831.1"/>
</dbReference>
<evidence type="ECO:0000313" key="2">
    <source>
        <dbReference type="EMBL" id="UYU19227.1"/>
    </source>
</evidence>
<dbReference type="AlphaFoldDB" id="A0AAX3EAV0"/>
<keyword evidence="3" id="KW-1185">Reference proteome</keyword>
<dbReference type="GO" id="GO:0005506">
    <property type="term" value="F:iron ion binding"/>
    <property type="evidence" value="ECO:0007669"/>
    <property type="project" value="InterPro"/>
</dbReference>
<dbReference type="Gene3D" id="3.90.1010.10">
    <property type="match status" value="1"/>
</dbReference>
<reference evidence="2" key="1">
    <citation type="submission" date="2022-10" db="EMBL/GenBank/DDBJ databases">
        <title>Complete genome of Methanoculleus submarinus DSM 15122.</title>
        <authorList>
            <person name="Chen S.-C."/>
            <person name="Lai S.-J."/>
            <person name="You Y.-T."/>
        </authorList>
    </citation>
    <scope>NUCLEOTIDE SEQUENCE</scope>
    <source>
        <strain evidence="2">DSM 15122</strain>
    </source>
</reference>
<feature type="domain" description="NIF system FeS cluster assembly NifU N-terminal" evidence="1">
    <location>
        <begin position="1"/>
        <end position="121"/>
    </location>
</feature>
<dbReference type="Pfam" id="PF01592">
    <property type="entry name" value="NifU_N"/>
    <property type="match status" value="1"/>
</dbReference>